<feature type="transmembrane region" description="Helical" evidence="6">
    <location>
        <begin position="221"/>
        <end position="240"/>
    </location>
</feature>
<comment type="similarity">
    <text evidence="2 6">Belongs to the drug/metabolite transporter (DMT) superfamily. Plant drug/metabolite exporter (P-DME) (TC 2.A.7.4) family.</text>
</comment>
<feature type="transmembrane region" description="Helical" evidence="6">
    <location>
        <begin position="260"/>
        <end position="279"/>
    </location>
</feature>
<comment type="subcellular location">
    <subcellularLocation>
        <location evidence="1 6">Membrane</location>
        <topology evidence="1 6">Multi-pass membrane protein</topology>
    </subcellularLocation>
</comment>
<feature type="transmembrane region" description="Helical" evidence="6">
    <location>
        <begin position="76"/>
        <end position="95"/>
    </location>
</feature>
<proteinExistence type="inferred from homology"/>
<evidence type="ECO:0000256" key="4">
    <source>
        <dbReference type="ARBA" id="ARBA00022989"/>
    </source>
</evidence>
<evidence type="ECO:0000256" key="2">
    <source>
        <dbReference type="ARBA" id="ARBA00007635"/>
    </source>
</evidence>
<dbReference type="AlphaFoldDB" id="A0A067LMN2"/>
<dbReference type="Pfam" id="PF00892">
    <property type="entry name" value="EamA"/>
    <property type="match status" value="2"/>
</dbReference>
<accession>A0A067LMN2</accession>
<reference evidence="8 9" key="1">
    <citation type="journal article" date="2014" name="PLoS ONE">
        <title>Global Analysis of Gene Expression Profiles in Physic Nut (Jatropha curcas L.) Seedlings Exposed to Salt Stress.</title>
        <authorList>
            <person name="Zhang L."/>
            <person name="Zhang C."/>
            <person name="Wu P."/>
            <person name="Chen Y."/>
            <person name="Li M."/>
            <person name="Jiang H."/>
            <person name="Wu G."/>
        </authorList>
    </citation>
    <scope>NUCLEOTIDE SEQUENCE [LARGE SCALE GENOMIC DNA]</scope>
    <source>
        <strain evidence="9">cv. GZQX0401</strain>
        <tissue evidence="8">Young leaves</tissue>
    </source>
</reference>
<sequence>MLMKLRKLLHKLKPILLMVVAQLSFSGVNVFYKLASYDGMNLRVLIAYRFIFASAFLIPLALIFERKIRPKLTKTILFQAFLCGFIGGSLTQTLYVEGLVLTSATFASAMTNLTPAVTFVLAILFGLEKMGLRTLAGKAKVMGTLLGIGGAMLLIFFKGAEIDIWSTHVNLMKLVKPHGGHVAASDSTRVLGSLLSICNCISFSVWLIIQAKMSANFPCPYSSAALMASVAAILQVVFTLCIDRDLSQWKLGWNIRLFTAAYAGIVVQGVTITLITWCVSIKGPLYASIFNPLQLVFSALEGSLLIDEPLHVGSILGATLIVCGLYTVLWGKDTEAKKISQLIPLKISEEIEIMSTTNSNSQNCENCNRGKVDKNLSENIHEKEEENTKEEA</sequence>
<dbReference type="InterPro" id="IPR000620">
    <property type="entry name" value="EamA_dom"/>
</dbReference>
<dbReference type="OrthoDB" id="1728340at2759"/>
<dbReference type="Proteomes" id="UP000027138">
    <property type="component" value="Unassembled WGS sequence"/>
</dbReference>
<dbReference type="InterPro" id="IPR037185">
    <property type="entry name" value="EmrE-like"/>
</dbReference>
<feature type="domain" description="EamA" evidence="7">
    <location>
        <begin position="191"/>
        <end position="329"/>
    </location>
</feature>
<feature type="transmembrane region" description="Helical" evidence="6">
    <location>
        <begin position="12"/>
        <end position="32"/>
    </location>
</feature>
<evidence type="ECO:0000256" key="5">
    <source>
        <dbReference type="ARBA" id="ARBA00023136"/>
    </source>
</evidence>
<feature type="transmembrane region" description="Helical" evidence="6">
    <location>
        <begin position="312"/>
        <end position="331"/>
    </location>
</feature>
<evidence type="ECO:0000313" key="9">
    <source>
        <dbReference type="Proteomes" id="UP000027138"/>
    </source>
</evidence>
<evidence type="ECO:0000256" key="3">
    <source>
        <dbReference type="ARBA" id="ARBA00022692"/>
    </source>
</evidence>
<gene>
    <name evidence="8" type="ORF">JCGZ_06591</name>
</gene>
<dbReference type="EMBL" id="KK914220">
    <property type="protein sequence ID" value="KDP46080.1"/>
    <property type="molecule type" value="Genomic_DNA"/>
</dbReference>
<dbReference type="PANTHER" id="PTHR31218">
    <property type="entry name" value="WAT1-RELATED PROTEIN"/>
    <property type="match status" value="1"/>
</dbReference>
<dbReference type="GO" id="GO:0016020">
    <property type="term" value="C:membrane"/>
    <property type="evidence" value="ECO:0007669"/>
    <property type="project" value="UniProtKB-SubCell"/>
</dbReference>
<evidence type="ECO:0000256" key="6">
    <source>
        <dbReference type="RuleBase" id="RU363077"/>
    </source>
</evidence>
<dbReference type="GO" id="GO:0022857">
    <property type="term" value="F:transmembrane transporter activity"/>
    <property type="evidence" value="ECO:0007669"/>
    <property type="project" value="InterPro"/>
</dbReference>
<feature type="transmembrane region" description="Helical" evidence="6">
    <location>
        <begin position="107"/>
        <end position="127"/>
    </location>
</feature>
<keyword evidence="3 6" id="KW-0812">Transmembrane</keyword>
<keyword evidence="5 6" id="KW-0472">Membrane</keyword>
<dbReference type="InterPro" id="IPR030184">
    <property type="entry name" value="WAT1-related"/>
</dbReference>
<protein>
    <recommendedName>
        <fullName evidence="6">WAT1-related protein</fullName>
    </recommendedName>
</protein>
<evidence type="ECO:0000256" key="1">
    <source>
        <dbReference type="ARBA" id="ARBA00004141"/>
    </source>
</evidence>
<evidence type="ECO:0000313" key="8">
    <source>
        <dbReference type="EMBL" id="KDP46080.1"/>
    </source>
</evidence>
<organism evidence="8 9">
    <name type="scientific">Jatropha curcas</name>
    <name type="common">Barbados nut</name>
    <dbReference type="NCBI Taxonomy" id="180498"/>
    <lineage>
        <taxon>Eukaryota</taxon>
        <taxon>Viridiplantae</taxon>
        <taxon>Streptophyta</taxon>
        <taxon>Embryophyta</taxon>
        <taxon>Tracheophyta</taxon>
        <taxon>Spermatophyta</taxon>
        <taxon>Magnoliopsida</taxon>
        <taxon>eudicotyledons</taxon>
        <taxon>Gunneridae</taxon>
        <taxon>Pentapetalae</taxon>
        <taxon>rosids</taxon>
        <taxon>fabids</taxon>
        <taxon>Malpighiales</taxon>
        <taxon>Euphorbiaceae</taxon>
        <taxon>Crotonoideae</taxon>
        <taxon>Jatropheae</taxon>
        <taxon>Jatropha</taxon>
    </lineage>
</organism>
<feature type="transmembrane region" description="Helical" evidence="6">
    <location>
        <begin position="190"/>
        <end position="209"/>
    </location>
</feature>
<dbReference type="SUPFAM" id="SSF103481">
    <property type="entry name" value="Multidrug resistance efflux transporter EmrE"/>
    <property type="match status" value="2"/>
</dbReference>
<evidence type="ECO:0000259" key="7">
    <source>
        <dbReference type="Pfam" id="PF00892"/>
    </source>
</evidence>
<keyword evidence="4 6" id="KW-1133">Transmembrane helix</keyword>
<name>A0A067LMN2_JATCU</name>
<keyword evidence="9" id="KW-1185">Reference proteome</keyword>
<feature type="domain" description="EamA" evidence="7">
    <location>
        <begin position="13"/>
        <end position="155"/>
    </location>
</feature>
<feature type="transmembrane region" description="Helical" evidence="6">
    <location>
        <begin position="44"/>
        <end position="64"/>
    </location>
</feature>